<reference evidence="6" key="2">
    <citation type="journal article" date="2021" name="PeerJ">
        <title>Extensive microbial diversity within the chicken gut microbiome revealed by metagenomics and culture.</title>
        <authorList>
            <person name="Gilroy R."/>
            <person name="Ravi A."/>
            <person name="Getino M."/>
            <person name="Pursley I."/>
            <person name="Horton D.L."/>
            <person name="Alikhan N.F."/>
            <person name="Baker D."/>
            <person name="Gharbi K."/>
            <person name="Hall N."/>
            <person name="Watson M."/>
            <person name="Adriaenssens E.M."/>
            <person name="Foster-Nyarko E."/>
            <person name="Jarju S."/>
            <person name="Secka A."/>
            <person name="Antonio M."/>
            <person name="Oren A."/>
            <person name="Chaudhuri R.R."/>
            <person name="La Ragione R."/>
            <person name="Hildebrand F."/>
            <person name="Pallen M.J."/>
        </authorList>
    </citation>
    <scope>NUCLEOTIDE SEQUENCE</scope>
    <source>
        <strain evidence="6">35461</strain>
    </source>
</reference>
<dbReference type="InterPro" id="IPR037118">
    <property type="entry name" value="Val-tRNA_synth_C_sf"/>
</dbReference>
<evidence type="ECO:0000313" key="7">
    <source>
        <dbReference type="Proteomes" id="UP000886845"/>
    </source>
</evidence>
<feature type="coiled-coil region" evidence="3">
    <location>
        <begin position="574"/>
        <end position="601"/>
    </location>
</feature>
<name>A0A9D1NMM4_9BACT</name>
<dbReference type="SUPFAM" id="SSF52540">
    <property type="entry name" value="P-loop containing nucleoside triphosphate hydrolases"/>
    <property type="match status" value="2"/>
</dbReference>
<evidence type="ECO:0000256" key="4">
    <source>
        <dbReference type="SAM" id="MobiDB-lite"/>
    </source>
</evidence>
<feature type="domain" description="ABC transporter" evidence="5">
    <location>
        <begin position="2"/>
        <end position="259"/>
    </location>
</feature>
<comment type="caution">
    <text evidence="6">The sequence shown here is derived from an EMBL/GenBank/DDBJ whole genome shotgun (WGS) entry which is preliminary data.</text>
</comment>
<organism evidence="6 7">
    <name type="scientific">Candidatus Spyradenecus faecavium</name>
    <dbReference type="NCBI Taxonomy" id="2840947"/>
    <lineage>
        <taxon>Bacteria</taxon>
        <taxon>Pseudomonadati</taxon>
        <taxon>Lentisphaerota</taxon>
        <taxon>Lentisphaeria</taxon>
        <taxon>Lentisphaerales</taxon>
        <taxon>Lentisphaeraceae</taxon>
        <taxon>Lentisphaeraceae incertae sedis</taxon>
        <taxon>Candidatus Spyradenecus</taxon>
    </lineage>
</organism>
<proteinExistence type="predicted"/>
<dbReference type="GO" id="GO:0005524">
    <property type="term" value="F:ATP binding"/>
    <property type="evidence" value="ECO:0007669"/>
    <property type="project" value="UniProtKB-KW"/>
</dbReference>
<dbReference type="Gene3D" id="1.10.287.380">
    <property type="entry name" value="Valyl-tRNA synthetase, C-terminal domain"/>
    <property type="match status" value="1"/>
</dbReference>
<keyword evidence="2 6" id="KW-0067">ATP-binding</keyword>
<feature type="domain" description="ABC transporter" evidence="5">
    <location>
        <begin position="327"/>
        <end position="543"/>
    </location>
</feature>
<evidence type="ECO:0000313" key="6">
    <source>
        <dbReference type="EMBL" id="HIV09450.1"/>
    </source>
</evidence>
<dbReference type="InterPro" id="IPR003439">
    <property type="entry name" value="ABC_transporter-like_ATP-bd"/>
</dbReference>
<dbReference type="SMART" id="SM00382">
    <property type="entry name" value="AAA"/>
    <property type="match status" value="2"/>
</dbReference>
<dbReference type="FunFam" id="3.40.50.300:FF:000011">
    <property type="entry name" value="Putative ABC transporter ATP-binding component"/>
    <property type="match status" value="1"/>
</dbReference>
<protein>
    <submittedName>
        <fullName evidence="6">ABC-F family ATP-binding cassette domain-containing protein</fullName>
    </submittedName>
</protein>
<feature type="compositionally biased region" description="Basic and acidic residues" evidence="4">
    <location>
        <begin position="550"/>
        <end position="565"/>
    </location>
</feature>
<dbReference type="AlphaFoldDB" id="A0A9D1NMM4"/>
<dbReference type="InterPro" id="IPR032781">
    <property type="entry name" value="ABC_tran_Xtn"/>
</dbReference>
<evidence type="ECO:0000259" key="5">
    <source>
        <dbReference type="PROSITE" id="PS50893"/>
    </source>
</evidence>
<dbReference type="InterPro" id="IPR017871">
    <property type="entry name" value="ABC_transporter-like_CS"/>
</dbReference>
<dbReference type="Pfam" id="PF00005">
    <property type="entry name" value="ABC_tran"/>
    <property type="match status" value="2"/>
</dbReference>
<accession>A0A9D1NMM4</accession>
<dbReference type="PANTHER" id="PTHR42855:SF2">
    <property type="entry name" value="DRUG RESISTANCE ABC TRANSPORTER,ATP-BINDING PROTEIN"/>
    <property type="match status" value="1"/>
</dbReference>
<dbReference type="PROSITE" id="PS00211">
    <property type="entry name" value="ABC_TRANSPORTER_1"/>
    <property type="match status" value="1"/>
</dbReference>
<dbReference type="CDD" id="cd03221">
    <property type="entry name" value="ABCF_EF-3"/>
    <property type="match status" value="2"/>
</dbReference>
<dbReference type="InterPro" id="IPR051309">
    <property type="entry name" value="ABCF_ATPase"/>
</dbReference>
<feature type="region of interest" description="Disordered" evidence="4">
    <location>
        <begin position="539"/>
        <end position="565"/>
    </location>
</feature>
<dbReference type="Pfam" id="PF12848">
    <property type="entry name" value="ABC_tran_Xtn"/>
    <property type="match status" value="1"/>
</dbReference>
<dbReference type="PANTHER" id="PTHR42855">
    <property type="entry name" value="ABC TRANSPORTER ATP-BINDING SUBUNIT"/>
    <property type="match status" value="1"/>
</dbReference>
<dbReference type="Proteomes" id="UP000886845">
    <property type="component" value="Unassembled WGS sequence"/>
</dbReference>
<sequence length="646" mass="71604">MIEFRDVSVRYGPEALFEHASFKINAGERVGIVGPNGSGKSTLFKLILGEMSPDAGEVLHEGSPRIGFVRQHLQPATPEQTLLQYCLDGIPGFERTERDIARLEEALATERDPAAKDRLLRELGEAHTRFEQMGGYTLEARVKESLGGLGYATEDFDRPFAAFSGGWRMRAELSRVLASKPELLLLDEPSNYLDLPAVEWLQRFLRGFEGTLALISHDRYLLRAITKVTVEVDGGTVTRYNGPLDYYLTERETRYQQLLQAKANQDRKREQLQRFIDRFRAQATKAAQAQSREKQLEKLEEIRLPARSRTAGALRLPKAPHAGAEIVRLEGAAYTYPGGTHPIFSDLDLRVMNGDKIAIVGYNGMGKTTLLRVLAGVRQPTEGKAVFGYHVVPGYQSQDLAETMDPDSTVFAVAKAAAGALPEKELRNRLGGFGFDADDCAKPVKVLSGGEKIRLAFLRLFLNPPNFLLLDEPTTHLDLEGRERLQQAVRDYDGTVVLVSHDVEFVRGTAENILEISRRGIRRFHGGYDYYQEKLAAEAPAPEESAAKPQEAKVTSKDLRRQRAQERAVKAPEIKRLKRRVADAEAAIAKLEAEQTALTASLGDGSLDAQGLAAAGKRLRAIQFDLGKLSLEWEEAATALEALQAD</sequence>
<reference evidence="6" key="1">
    <citation type="submission" date="2020-10" db="EMBL/GenBank/DDBJ databases">
        <authorList>
            <person name="Gilroy R."/>
        </authorList>
    </citation>
    <scope>NUCLEOTIDE SEQUENCE</scope>
    <source>
        <strain evidence="6">35461</strain>
    </source>
</reference>
<dbReference type="GO" id="GO:0016887">
    <property type="term" value="F:ATP hydrolysis activity"/>
    <property type="evidence" value="ECO:0007669"/>
    <property type="project" value="InterPro"/>
</dbReference>
<keyword evidence="3" id="KW-0175">Coiled coil</keyword>
<feature type="compositionally biased region" description="Low complexity" evidence="4">
    <location>
        <begin position="539"/>
        <end position="549"/>
    </location>
</feature>
<gene>
    <name evidence="6" type="ORF">IAC79_04990</name>
</gene>
<evidence type="ECO:0000256" key="3">
    <source>
        <dbReference type="SAM" id="Coils"/>
    </source>
</evidence>
<evidence type="ECO:0000256" key="1">
    <source>
        <dbReference type="ARBA" id="ARBA00022741"/>
    </source>
</evidence>
<evidence type="ECO:0000256" key="2">
    <source>
        <dbReference type="ARBA" id="ARBA00022840"/>
    </source>
</evidence>
<keyword evidence="1" id="KW-0547">Nucleotide-binding</keyword>
<dbReference type="InterPro" id="IPR003593">
    <property type="entry name" value="AAA+_ATPase"/>
</dbReference>
<dbReference type="InterPro" id="IPR027417">
    <property type="entry name" value="P-loop_NTPase"/>
</dbReference>
<dbReference type="PROSITE" id="PS50893">
    <property type="entry name" value="ABC_TRANSPORTER_2"/>
    <property type="match status" value="2"/>
</dbReference>
<dbReference type="EMBL" id="DVOR01000158">
    <property type="protein sequence ID" value="HIV09450.1"/>
    <property type="molecule type" value="Genomic_DNA"/>
</dbReference>
<dbReference type="Gene3D" id="3.40.50.300">
    <property type="entry name" value="P-loop containing nucleotide triphosphate hydrolases"/>
    <property type="match status" value="2"/>
</dbReference>